<gene>
    <name evidence="1" type="ORF">RI129_004747</name>
</gene>
<dbReference type="Gene3D" id="3.30.420.10">
    <property type="entry name" value="Ribonuclease H-like superfamily/Ribonuclease H"/>
    <property type="match status" value="1"/>
</dbReference>
<keyword evidence="2" id="KW-1185">Reference proteome</keyword>
<dbReference type="AlphaFoldDB" id="A0AAN7ZQV5"/>
<evidence type="ECO:0000313" key="2">
    <source>
        <dbReference type="Proteomes" id="UP001329430"/>
    </source>
</evidence>
<sequence>MKQSGVYEWFKKFKDGREDVQDDSRAGRPSSATADKNVDRVRTLLNSDRRLGVRLIAQELNLSKCFVHTIINDHLNMRKVCAKLAPKVLTEDEKERRRSICAELLERVQVEPDLLDSMITGDELWVFECDPETIRQSVK</sequence>
<comment type="caution">
    <text evidence="1">The sequence shown here is derived from an EMBL/GenBank/DDBJ whole genome shotgun (WGS) entry which is preliminary data.</text>
</comment>
<evidence type="ECO:0008006" key="3">
    <source>
        <dbReference type="Google" id="ProtNLM"/>
    </source>
</evidence>
<dbReference type="GO" id="GO:0003676">
    <property type="term" value="F:nucleic acid binding"/>
    <property type="evidence" value="ECO:0007669"/>
    <property type="project" value="InterPro"/>
</dbReference>
<protein>
    <recommendedName>
        <fullName evidence="3">Transposase</fullName>
    </recommendedName>
</protein>
<accession>A0AAN7ZQV5</accession>
<dbReference type="EMBL" id="JAVRBK010000003">
    <property type="protein sequence ID" value="KAK5646283.1"/>
    <property type="molecule type" value="Genomic_DNA"/>
</dbReference>
<dbReference type="InterPro" id="IPR036397">
    <property type="entry name" value="RNaseH_sf"/>
</dbReference>
<dbReference type="PANTHER" id="PTHR46060:SF1">
    <property type="entry name" value="MARINER MOS1 TRANSPOSASE-LIKE PROTEIN"/>
    <property type="match status" value="1"/>
</dbReference>
<reference evidence="1 2" key="1">
    <citation type="journal article" date="2024" name="Insects">
        <title>An Improved Chromosome-Level Genome Assembly of the Firefly Pyrocoelia pectoralis.</title>
        <authorList>
            <person name="Fu X."/>
            <person name="Meyer-Rochow V.B."/>
            <person name="Ballantyne L."/>
            <person name="Zhu X."/>
        </authorList>
    </citation>
    <scope>NUCLEOTIDE SEQUENCE [LARGE SCALE GENOMIC DNA]</scope>
    <source>
        <strain evidence="1">XCY_ONT2</strain>
    </source>
</reference>
<organism evidence="1 2">
    <name type="scientific">Pyrocoelia pectoralis</name>
    <dbReference type="NCBI Taxonomy" id="417401"/>
    <lineage>
        <taxon>Eukaryota</taxon>
        <taxon>Metazoa</taxon>
        <taxon>Ecdysozoa</taxon>
        <taxon>Arthropoda</taxon>
        <taxon>Hexapoda</taxon>
        <taxon>Insecta</taxon>
        <taxon>Pterygota</taxon>
        <taxon>Neoptera</taxon>
        <taxon>Endopterygota</taxon>
        <taxon>Coleoptera</taxon>
        <taxon>Polyphaga</taxon>
        <taxon>Elateriformia</taxon>
        <taxon>Elateroidea</taxon>
        <taxon>Lampyridae</taxon>
        <taxon>Lampyrinae</taxon>
        <taxon>Pyrocoelia</taxon>
    </lineage>
</organism>
<dbReference type="InterPro" id="IPR052709">
    <property type="entry name" value="Transposase-MT_Hybrid"/>
</dbReference>
<dbReference type="Proteomes" id="UP001329430">
    <property type="component" value="Chromosome 3"/>
</dbReference>
<name>A0AAN7ZQV5_9COLE</name>
<evidence type="ECO:0000313" key="1">
    <source>
        <dbReference type="EMBL" id="KAK5646283.1"/>
    </source>
</evidence>
<proteinExistence type="predicted"/>
<dbReference type="PANTHER" id="PTHR46060">
    <property type="entry name" value="MARINER MOS1 TRANSPOSASE-LIKE PROTEIN"/>
    <property type="match status" value="1"/>
</dbReference>